<gene>
    <name evidence="2" type="ORF">SAMEA4475696_00483</name>
</gene>
<feature type="transmembrane region" description="Helical" evidence="1">
    <location>
        <begin position="163"/>
        <end position="180"/>
    </location>
</feature>
<feature type="transmembrane region" description="Helical" evidence="1">
    <location>
        <begin position="187"/>
        <end position="207"/>
    </location>
</feature>
<feature type="transmembrane region" description="Helical" evidence="1">
    <location>
        <begin position="219"/>
        <end position="237"/>
    </location>
</feature>
<dbReference type="KEGG" id="dco:SAMEA4475696_0483"/>
<dbReference type="AlphaFoldDB" id="A0A239VA18"/>
<reference evidence="2 3" key="1">
    <citation type="submission" date="2017-06" db="EMBL/GenBank/DDBJ databases">
        <authorList>
            <consortium name="Pathogen Informatics"/>
        </authorList>
    </citation>
    <scope>NUCLEOTIDE SEQUENCE [LARGE SCALE GENOMIC DNA]</scope>
    <source>
        <strain evidence="2 3">NCTC13039</strain>
    </source>
</reference>
<feature type="transmembrane region" description="Helical" evidence="1">
    <location>
        <begin position="379"/>
        <end position="397"/>
    </location>
</feature>
<evidence type="ECO:0000313" key="3">
    <source>
        <dbReference type="Proteomes" id="UP000242637"/>
    </source>
</evidence>
<evidence type="ECO:0000256" key="1">
    <source>
        <dbReference type="SAM" id="Phobius"/>
    </source>
</evidence>
<proteinExistence type="predicted"/>
<keyword evidence="1" id="KW-1133">Transmembrane helix</keyword>
<sequence length="415" mass="43505">MKPQTSTQPHAEYLLNVTAPNPGPNRTAARERARLLGINIGVLLLVAAIVLIVAQLLPALPAPIYPIVFTIVAAILITTGIRNARRGNTEIAHTLGGWAGILTLLLTLTWSSLLGWGGALTSTLLIAITLNLAIAATLRSPIHLAITILTALPWAAIAHLYEIPPIPALILSAIGLFWLTNIQYSHILAITTTLTLPVSLTLLLHPWTHDTIAIDGADIATMAGLILLCSTLAGLTTKKTPDERLWPTTRTTILTALIIQTLAGAIPAISGHLTPTHPWPGLLLGAACALAACALAVHHGTRTGWWTLTAHAALLWGSVLTTLTTPTPWTTLIIAMAYGTLLIRITRHAGADTRTGITALAALAALATATTLITQPAPYTAALILTLIGALIITTALSRGPVPPTGRTDGREVTP</sequence>
<protein>
    <submittedName>
        <fullName evidence="2">Uncharacterized protein</fullName>
    </submittedName>
</protein>
<feature type="transmembrane region" description="Helical" evidence="1">
    <location>
        <begin position="63"/>
        <end position="84"/>
    </location>
</feature>
<organism evidence="2 3">
    <name type="scientific">Dermatophilus congolensis</name>
    <dbReference type="NCBI Taxonomy" id="1863"/>
    <lineage>
        <taxon>Bacteria</taxon>
        <taxon>Bacillati</taxon>
        <taxon>Actinomycetota</taxon>
        <taxon>Actinomycetes</taxon>
        <taxon>Micrococcales</taxon>
        <taxon>Dermatophilaceae</taxon>
        <taxon>Dermatophilus</taxon>
    </lineage>
</organism>
<feature type="transmembrane region" description="Helical" evidence="1">
    <location>
        <begin position="357"/>
        <end position="373"/>
    </location>
</feature>
<keyword evidence="1" id="KW-0812">Transmembrane</keyword>
<name>A0A239VA18_9MICO</name>
<keyword evidence="1" id="KW-0472">Membrane</keyword>
<feature type="transmembrane region" description="Helical" evidence="1">
    <location>
        <begin position="35"/>
        <end position="57"/>
    </location>
</feature>
<feature type="transmembrane region" description="Helical" evidence="1">
    <location>
        <begin position="91"/>
        <end position="110"/>
    </location>
</feature>
<feature type="transmembrane region" description="Helical" evidence="1">
    <location>
        <begin position="279"/>
        <end position="297"/>
    </location>
</feature>
<dbReference type="Proteomes" id="UP000242637">
    <property type="component" value="Chromosome 1"/>
</dbReference>
<accession>A0A239VA18</accession>
<dbReference type="EMBL" id="LT906453">
    <property type="protein sequence ID" value="SNV18548.1"/>
    <property type="molecule type" value="Genomic_DNA"/>
</dbReference>
<dbReference type="STRING" id="1121387.GCA_000429885_01585"/>
<feature type="transmembrane region" description="Helical" evidence="1">
    <location>
        <begin position="116"/>
        <end position="134"/>
    </location>
</feature>
<keyword evidence="3" id="KW-1185">Reference proteome</keyword>
<feature type="transmembrane region" description="Helical" evidence="1">
    <location>
        <begin position="141"/>
        <end position="157"/>
    </location>
</feature>
<evidence type="ECO:0000313" key="2">
    <source>
        <dbReference type="EMBL" id="SNV18548.1"/>
    </source>
</evidence>
<feature type="transmembrane region" description="Helical" evidence="1">
    <location>
        <begin position="249"/>
        <end position="273"/>
    </location>
</feature>